<dbReference type="Proteomes" id="UP000193218">
    <property type="component" value="Unassembled WGS sequence"/>
</dbReference>
<feature type="region of interest" description="Disordered" evidence="1">
    <location>
        <begin position="31"/>
        <end position="71"/>
    </location>
</feature>
<comment type="caution">
    <text evidence="2">The sequence shown here is derived from an EMBL/GenBank/DDBJ whole genome shotgun (WGS) entry which is preliminary data.</text>
</comment>
<sequence length="115" mass="12064">MRPQESSGSTSDEAGLRSYLVQPGRIEGSFTHSLCDDTHGRSSNRPAGVLGVDWSVSGDDAHGGSSDRPAGVLGVDWSVSGDDTHGGSSDVLTDVFEVDGSHCKSWAVFVKKAVW</sequence>
<protein>
    <submittedName>
        <fullName evidence="2">Uncharacterized protein</fullName>
    </submittedName>
</protein>
<accession>A0A1Y1U9X1</accession>
<evidence type="ECO:0000256" key="1">
    <source>
        <dbReference type="SAM" id="MobiDB-lite"/>
    </source>
</evidence>
<evidence type="ECO:0000313" key="2">
    <source>
        <dbReference type="EMBL" id="ORX34344.1"/>
    </source>
</evidence>
<dbReference type="RefSeq" id="XP_021868607.1">
    <property type="nucleotide sequence ID" value="XM_022016811.1"/>
</dbReference>
<keyword evidence="3" id="KW-1185">Reference proteome</keyword>
<organism evidence="2 3">
    <name type="scientific">Kockovaella imperatae</name>
    <dbReference type="NCBI Taxonomy" id="4999"/>
    <lineage>
        <taxon>Eukaryota</taxon>
        <taxon>Fungi</taxon>
        <taxon>Dikarya</taxon>
        <taxon>Basidiomycota</taxon>
        <taxon>Agaricomycotina</taxon>
        <taxon>Tremellomycetes</taxon>
        <taxon>Tremellales</taxon>
        <taxon>Cuniculitremaceae</taxon>
        <taxon>Kockovaella</taxon>
    </lineage>
</organism>
<dbReference type="GeneID" id="33558620"/>
<dbReference type="AlphaFoldDB" id="A0A1Y1U9X1"/>
<gene>
    <name evidence="2" type="ORF">BD324DRAFT_635456</name>
</gene>
<name>A0A1Y1U9X1_9TREE</name>
<dbReference type="EMBL" id="NBSH01000014">
    <property type="protein sequence ID" value="ORX34344.1"/>
    <property type="molecule type" value="Genomic_DNA"/>
</dbReference>
<evidence type="ECO:0000313" key="3">
    <source>
        <dbReference type="Proteomes" id="UP000193218"/>
    </source>
</evidence>
<reference evidence="2 3" key="1">
    <citation type="submission" date="2017-03" db="EMBL/GenBank/DDBJ databases">
        <title>Widespread Adenine N6-methylation of Active Genes in Fungi.</title>
        <authorList>
            <consortium name="DOE Joint Genome Institute"/>
            <person name="Mondo S.J."/>
            <person name="Dannebaum R.O."/>
            <person name="Kuo R.C."/>
            <person name="Louie K.B."/>
            <person name="Bewick A.J."/>
            <person name="Labutti K."/>
            <person name="Haridas S."/>
            <person name="Kuo A."/>
            <person name="Salamov A."/>
            <person name="Ahrendt S.R."/>
            <person name="Lau R."/>
            <person name="Bowen B.P."/>
            <person name="Lipzen A."/>
            <person name="Sullivan W."/>
            <person name="Andreopoulos W.B."/>
            <person name="Clum A."/>
            <person name="Lindquist E."/>
            <person name="Daum C."/>
            <person name="Northen T.R."/>
            <person name="Ramamoorthy G."/>
            <person name="Schmitz R.J."/>
            <person name="Gryganskyi A."/>
            <person name="Culley D."/>
            <person name="Magnuson J."/>
            <person name="James T.Y."/>
            <person name="O'Malley M.A."/>
            <person name="Stajich J.E."/>
            <person name="Spatafora J.W."/>
            <person name="Visel A."/>
            <person name="Grigoriev I.V."/>
        </authorList>
    </citation>
    <scope>NUCLEOTIDE SEQUENCE [LARGE SCALE GENOMIC DNA]</scope>
    <source>
        <strain evidence="2 3">NRRL Y-17943</strain>
    </source>
</reference>
<dbReference type="InParanoid" id="A0A1Y1U9X1"/>
<proteinExistence type="predicted"/>